<dbReference type="OrthoDB" id="9784719at2"/>
<evidence type="ECO:0000259" key="3">
    <source>
        <dbReference type="PROSITE" id="PS50110"/>
    </source>
</evidence>
<name>A0A0A0M9A6_9GAMM</name>
<accession>A0A0A0M9A6</accession>
<dbReference type="eggNOG" id="COG0784">
    <property type="taxonomic scope" value="Bacteria"/>
</dbReference>
<feature type="modified residue" description="4-aspartylphosphate" evidence="2">
    <location>
        <position position="55"/>
    </location>
</feature>
<dbReference type="InterPro" id="IPR011006">
    <property type="entry name" value="CheY-like_superfamily"/>
</dbReference>
<evidence type="ECO:0000256" key="1">
    <source>
        <dbReference type="ARBA" id="ARBA00022553"/>
    </source>
</evidence>
<feature type="domain" description="Response regulatory" evidence="3">
    <location>
        <begin position="5"/>
        <end position="116"/>
    </location>
</feature>
<reference evidence="4 5" key="1">
    <citation type="submission" date="2013-08" db="EMBL/GenBank/DDBJ databases">
        <title>Genomic analysis of Lysobacter defluvii.</title>
        <authorList>
            <person name="Wang Q."/>
            <person name="Wang G."/>
        </authorList>
    </citation>
    <scope>NUCLEOTIDE SEQUENCE [LARGE SCALE GENOMIC DNA]</scope>
    <source>
        <strain evidence="4 5">IMMIB APB-9</strain>
    </source>
</reference>
<keyword evidence="1 2" id="KW-0597">Phosphoprotein</keyword>
<evidence type="ECO:0000313" key="4">
    <source>
        <dbReference type="EMBL" id="KGO99628.1"/>
    </source>
</evidence>
<evidence type="ECO:0000313" key="5">
    <source>
        <dbReference type="Proteomes" id="UP000030003"/>
    </source>
</evidence>
<dbReference type="InterPro" id="IPR050595">
    <property type="entry name" value="Bact_response_regulator"/>
</dbReference>
<dbReference type="SUPFAM" id="SSF52172">
    <property type="entry name" value="CheY-like"/>
    <property type="match status" value="1"/>
</dbReference>
<dbReference type="PANTHER" id="PTHR44591:SF21">
    <property type="entry name" value="TWO-COMPONENT RESPONSE REGULATOR"/>
    <property type="match status" value="1"/>
</dbReference>
<dbReference type="Gene3D" id="3.40.50.2300">
    <property type="match status" value="1"/>
</dbReference>
<organism evidence="4 5">
    <name type="scientific">Lysobacter defluvii IMMIB APB-9 = DSM 18482</name>
    <dbReference type="NCBI Taxonomy" id="1385515"/>
    <lineage>
        <taxon>Bacteria</taxon>
        <taxon>Pseudomonadati</taxon>
        <taxon>Pseudomonadota</taxon>
        <taxon>Gammaproteobacteria</taxon>
        <taxon>Lysobacterales</taxon>
        <taxon>Lysobacteraceae</taxon>
        <taxon>Novilysobacter</taxon>
    </lineage>
</organism>
<sequence>MTPLHVLLVEDEPDLRLLVEDALSHRGIEVTVARNGAEALERLRGSGGYSHVVTDVCMPEGVSGLQVANEALERHPSVQVIVVSGYQRSQLPPIPDAMTFLPKPYRMHQLFAALGA</sequence>
<protein>
    <submittedName>
        <fullName evidence="4">Chemotaxis protein CheY</fullName>
    </submittedName>
</protein>
<dbReference type="PROSITE" id="PS50110">
    <property type="entry name" value="RESPONSE_REGULATORY"/>
    <property type="match status" value="1"/>
</dbReference>
<gene>
    <name evidence="4" type="ORF">N791_02775</name>
</gene>
<dbReference type="PANTHER" id="PTHR44591">
    <property type="entry name" value="STRESS RESPONSE REGULATOR PROTEIN 1"/>
    <property type="match status" value="1"/>
</dbReference>
<dbReference type="STRING" id="1385515.GCA_000423325_00094"/>
<dbReference type="GO" id="GO:0000160">
    <property type="term" value="P:phosphorelay signal transduction system"/>
    <property type="evidence" value="ECO:0007669"/>
    <property type="project" value="InterPro"/>
</dbReference>
<dbReference type="InterPro" id="IPR001789">
    <property type="entry name" value="Sig_transdc_resp-reg_receiver"/>
</dbReference>
<dbReference type="RefSeq" id="WP_027068696.1">
    <property type="nucleotide sequence ID" value="NZ_AUHT01000004.1"/>
</dbReference>
<dbReference type="Pfam" id="PF00072">
    <property type="entry name" value="Response_reg"/>
    <property type="match status" value="1"/>
</dbReference>
<dbReference type="AlphaFoldDB" id="A0A0A0M9A6"/>
<dbReference type="Proteomes" id="UP000030003">
    <property type="component" value="Unassembled WGS sequence"/>
</dbReference>
<dbReference type="SMART" id="SM00448">
    <property type="entry name" value="REC"/>
    <property type="match status" value="1"/>
</dbReference>
<keyword evidence="5" id="KW-1185">Reference proteome</keyword>
<proteinExistence type="predicted"/>
<evidence type="ECO:0000256" key="2">
    <source>
        <dbReference type="PROSITE-ProRule" id="PRU00169"/>
    </source>
</evidence>
<dbReference type="EMBL" id="AVBH01000008">
    <property type="protein sequence ID" value="KGO99628.1"/>
    <property type="molecule type" value="Genomic_DNA"/>
</dbReference>
<comment type="caution">
    <text evidence="4">The sequence shown here is derived from an EMBL/GenBank/DDBJ whole genome shotgun (WGS) entry which is preliminary data.</text>
</comment>